<feature type="transmembrane region" description="Helical" evidence="7">
    <location>
        <begin position="258"/>
        <end position="288"/>
    </location>
</feature>
<keyword evidence="6 7" id="KW-0472">Membrane</keyword>
<feature type="transmembrane region" description="Helical" evidence="7">
    <location>
        <begin position="415"/>
        <end position="437"/>
    </location>
</feature>
<dbReference type="InterPro" id="IPR001046">
    <property type="entry name" value="NRAMP_fam"/>
</dbReference>
<keyword evidence="2 7" id="KW-0813">Transport</keyword>
<feature type="transmembrane region" description="Helical" evidence="7">
    <location>
        <begin position="150"/>
        <end position="170"/>
    </location>
</feature>
<dbReference type="EMBL" id="RCZC01000002">
    <property type="protein sequence ID" value="TPG54330.1"/>
    <property type="molecule type" value="Genomic_DNA"/>
</dbReference>
<dbReference type="GO" id="GO:0005886">
    <property type="term" value="C:plasma membrane"/>
    <property type="evidence" value="ECO:0007669"/>
    <property type="project" value="UniProtKB-SubCell"/>
</dbReference>
<feature type="transmembrane region" description="Helical" evidence="7">
    <location>
        <begin position="217"/>
        <end position="237"/>
    </location>
</feature>
<comment type="function">
    <text evidence="7">H(+)-stimulated, divalent metal cation uptake system.</text>
</comment>
<evidence type="ECO:0000256" key="2">
    <source>
        <dbReference type="ARBA" id="ARBA00022448"/>
    </source>
</evidence>
<evidence type="ECO:0000256" key="7">
    <source>
        <dbReference type="HAMAP-Rule" id="MF_00221"/>
    </source>
</evidence>
<protein>
    <recommendedName>
        <fullName evidence="7">Divalent metal cation transporter MntH</fullName>
    </recommendedName>
</protein>
<dbReference type="PANTHER" id="PTHR11706">
    <property type="entry name" value="SOLUTE CARRIER PROTEIN FAMILY 11 MEMBER"/>
    <property type="match status" value="1"/>
</dbReference>
<evidence type="ECO:0000256" key="6">
    <source>
        <dbReference type="ARBA" id="ARBA00023136"/>
    </source>
</evidence>
<feature type="transmembrane region" description="Helical" evidence="7">
    <location>
        <begin position="377"/>
        <end position="403"/>
    </location>
</feature>
<keyword evidence="4 7" id="KW-0769">Symport</keyword>
<accession>A0A502FYB2</accession>
<dbReference type="Pfam" id="PF01566">
    <property type="entry name" value="Nramp"/>
    <property type="match status" value="1"/>
</dbReference>
<comment type="subcellular location">
    <subcellularLocation>
        <location evidence="7">Cell membrane</location>
        <topology evidence="7">Multi-pass membrane protein</topology>
    </subcellularLocation>
    <subcellularLocation>
        <location evidence="1">Membrane</location>
        <topology evidence="1">Multi-pass membrane protein</topology>
    </subcellularLocation>
</comment>
<feature type="transmembrane region" description="Helical" evidence="7">
    <location>
        <begin position="443"/>
        <end position="461"/>
    </location>
</feature>
<keyword evidence="3 7" id="KW-0812">Transmembrane</keyword>
<feature type="transmembrane region" description="Helical" evidence="7">
    <location>
        <begin position="118"/>
        <end position="144"/>
    </location>
</feature>
<organism evidence="8 9">
    <name type="scientific">Sphingomonas glacialis</name>
    <dbReference type="NCBI Taxonomy" id="658225"/>
    <lineage>
        <taxon>Bacteria</taxon>
        <taxon>Pseudomonadati</taxon>
        <taxon>Pseudomonadota</taxon>
        <taxon>Alphaproteobacteria</taxon>
        <taxon>Sphingomonadales</taxon>
        <taxon>Sphingomonadaceae</taxon>
        <taxon>Sphingomonas</taxon>
    </lineage>
</organism>
<dbReference type="PANTHER" id="PTHR11706:SF33">
    <property type="entry name" value="NATURAL RESISTANCE-ASSOCIATED MACROPHAGE PROTEIN 2"/>
    <property type="match status" value="1"/>
</dbReference>
<feature type="transmembrane region" description="Helical" evidence="7">
    <location>
        <begin position="177"/>
        <end position="197"/>
    </location>
</feature>
<dbReference type="NCBIfam" id="NF037982">
    <property type="entry name" value="Nramp_1"/>
    <property type="match status" value="1"/>
</dbReference>
<sequence length="474" mass="50422">MATLPERSPQHDLAPSLPEAHRTLKVWATGDARRAGWRQWLGFAGPGFLVSVGYMDPGNWGTDLAGGSQFGYALLWVILASNLMAIFLQILCARLGIVTGRDLAQSCREYYPRPVAVALWLLCEIAIIACDLAEVVGSAVALNLLLGLPLVWGVLVTGLDVLLLLLLINLGFRKIEAVVMVLIATIAACFAYTIVLAKPDWSAVALGAVTPAIPNTAALLVALGILGATVMPHNLYLHSSIVQTRAFGRSERDVKAALWFNTVDTVLALGAAFFVNAAILVLAAAVFWRSGIVVDDLRQAFELLRPALGGVAATAFALALLASGQSSTITGTLAGQIVMEGFLRIRIAPWIRRLVTRGIAIVPALVVISATGGKDTVALLVVSQVVLSMQLPFAIFPLMMVTSSRARMGDYANPLWVKVVGYAICSVIAALNVYLLWETIGPVWVGVMAAVVVVFAGYVWVSERRVAAGRVASS</sequence>
<evidence type="ECO:0000256" key="3">
    <source>
        <dbReference type="ARBA" id="ARBA00022692"/>
    </source>
</evidence>
<evidence type="ECO:0000313" key="8">
    <source>
        <dbReference type="EMBL" id="TPG54330.1"/>
    </source>
</evidence>
<comment type="similarity">
    <text evidence="7">Belongs to the NRAMP family.</text>
</comment>
<keyword evidence="7" id="KW-1003">Cell membrane</keyword>
<dbReference type="GO" id="GO:0015086">
    <property type="term" value="F:cadmium ion transmembrane transporter activity"/>
    <property type="evidence" value="ECO:0007669"/>
    <property type="project" value="TreeGrafter"/>
</dbReference>
<name>A0A502FYB2_9SPHN</name>
<dbReference type="HAMAP" id="MF_00221">
    <property type="entry name" value="NRAMP"/>
    <property type="match status" value="1"/>
</dbReference>
<evidence type="ECO:0000313" key="9">
    <source>
        <dbReference type="Proteomes" id="UP000319931"/>
    </source>
</evidence>
<dbReference type="NCBIfam" id="TIGR01197">
    <property type="entry name" value="nramp"/>
    <property type="match status" value="1"/>
</dbReference>
<evidence type="ECO:0000256" key="5">
    <source>
        <dbReference type="ARBA" id="ARBA00022989"/>
    </source>
</evidence>
<keyword evidence="9" id="KW-1185">Reference proteome</keyword>
<dbReference type="GO" id="GO:0046872">
    <property type="term" value="F:metal ion binding"/>
    <property type="evidence" value="ECO:0007669"/>
    <property type="project" value="UniProtKB-UniRule"/>
</dbReference>
<dbReference type="GO" id="GO:0015293">
    <property type="term" value="F:symporter activity"/>
    <property type="evidence" value="ECO:0007669"/>
    <property type="project" value="UniProtKB-UniRule"/>
</dbReference>
<dbReference type="NCBIfam" id="NF001923">
    <property type="entry name" value="PRK00701.1"/>
    <property type="match status" value="1"/>
</dbReference>
<keyword evidence="5 7" id="KW-1133">Transmembrane helix</keyword>
<dbReference type="OrthoDB" id="9787548at2"/>
<keyword evidence="7" id="KW-0406">Ion transport</keyword>
<comment type="caution">
    <text evidence="8">The sequence shown here is derived from an EMBL/GenBank/DDBJ whole genome shotgun (WGS) entry which is preliminary data.</text>
</comment>
<reference evidence="8 9" key="1">
    <citation type="journal article" date="2019" name="Environ. Microbiol.">
        <title>Species interactions and distinct microbial communities in high Arctic permafrost affected cryosols are associated with the CH4 and CO2 gas fluxes.</title>
        <authorList>
            <person name="Altshuler I."/>
            <person name="Hamel J."/>
            <person name="Turney S."/>
            <person name="Magnuson E."/>
            <person name="Levesque R."/>
            <person name="Greer C."/>
            <person name="Whyte L.G."/>
        </authorList>
    </citation>
    <scope>NUCLEOTIDE SEQUENCE [LARGE SCALE GENOMIC DNA]</scope>
    <source>
        <strain evidence="8 9">E6.1</strain>
    </source>
</reference>
<dbReference type="Proteomes" id="UP000319931">
    <property type="component" value="Unassembled WGS sequence"/>
</dbReference>
<dbReference type="PRINTS" id="PR00447">
    <property type="entry name" value="NATRESASSCMP"/>
</dbReference>
<dbReference type="GO" id="GO:0005384">
    <property type="term" value="F:manganese ion transmembrane transporter activity"/>
    <property type="evidence" value="ECO:0007669"/>
    <property type="project" value="TreeGrafter"/>
</dbReference>
<feature type="transmembrane region" description="Helical" evidence="7">
    <location>
        <begin position="354"/>
        <end position="371"/>
    </location>
</feature>
<feature type="transmembrane region" description="Helical" evidence="7">
    <location>
        <begin position="308"/>
        <end position="333"/>
    </location>
</feature>
<dbReference type="RefSeq" id="WP_140849337.1">
    <property type="nucleotide sequence ID" value="NZ_RCZC01000002.1"/>
</dbReference>
<gene>
    <name evidence="7" type="primary">mntH</name>
    <name evidence="8" type="ORF">EAH76_06560</name>
</gene>
<evidence type="ECO:0000256" key="1">
    <source>
        <dbReference type="ARBA" id="ARBA00004141"/>
    </source>
</evidence>
<evidence type="ECO:0000256" key="4">
    <source>
        <dbReference type="ARBA" id="ARBA00022847"/>
    </source>
</evidence>
<dbReference type="GO" id="GO:0034755">
    <property type="term" value="P:iron ion transmembrane transport"/>
    <property type="evidence" value="ECO:0007669"/>
    <property type="project" value="TreeGrafter"/>
</dbReference>
<feature type="transmembrane region" description="Helical" evidence="7">
    <location>
        <begin position="73"/>
        <end position="97"/>
    </location>
</feature>
<proteinExistence type="inferred from homology"/>
<dbReference type="AlphaFoldDB" id="A0A502FYB2"/>